<dbReference type="Gene3D" id="3.40.50.2000">
    <property type="entry name" value="Glycogen Phosphorylase B"/>
    <property type="match status" value="2"/>
</dbReference>
<evidence type="ECO:0000259" key="1">
    <source>
        <dbReference type="Pfam" id="PF00534"/>
    </source>
</evidence>
<dbReference type="Pfam" id="PF00534">
    <property type="entry name" value="Glycos_transf_1"/>
    <property type="match status" value="1"/>
</dbReference>
<comment type="caution">
    <text evidence="3">The sequence shown here is derived from an EMBL/GenBank/DDBJ whole genome shotgun (WGS) entry which is preliminary data.</text>
</comment>
<evidence type="ECO:0000313" key="3">
    <source>
        <dbReference type="EMBL" id="MFC4700141.1"/>
    </source>
</evidence>
<dbReference type="InterPro" id="IPR001296">
    <property type="entry name" value="Glyco_trans_1"/>
</dbReference>
<dbReference type="PANTHER" id="PTHR12526">
    <property type="entry name" value="GLYCOSYLTRANSFERASE"/>
    <property type="match status" value="1"/>
</dbReference>
<dbReference type="EMBL" id="JBHSGU010000002">
    <property type="protein sequence ID" value="MFC4700141.1"/>
    <property type="molecule type" value="Genomic_DNA"/>
</dbReference>
<keyword evidence="3" id="KW-0808">Transferase</keyword>
<keyword evidence="4" id="KW-1185">Reference proteome</keyword>
<dbReference type="SUPFAM" id="SSF53756">
    <property type="entry name" value="UDP-Glycosyltransferase/glycogen phosphorylase"/>
    <property type="match status" value="1"/>
</dbReference>
<dbReference type="Pfam" id="PF13439">
    <property type="entry name" value="Glyco_transf_4"/>
    <property type="match status" value="1"/>
</dbReference>
<sequence length="378" mass="42217">MMPNNAIRKTSVMHITYDMRIGGTEMVIKNIIEAADTERFNMSIFCIEAPLGPWGSALEQAGISINTHARKPGFDLRLISAIRRHIKLHNIDILHCHQYTPWVYGALASIGLPTRVIFTEHGRFYPDSSSWKRRIINPVLSGITQRITAISKATKTALAEFEYIPEHKVKVIYNGIDGLAYNSEKSGEIKHSLNLSGASIIFGTIARLDPIKNHDMMLRAFAQTLTVHPNAKLIIIGDGELKAHLLKLCDSLKIREYVIFTGYIPYPKDYLALFDVFLLSSLSEGTSMTLLEAMSLGKPCVVTDAGGNKEIVIHEQTGLVSANNDMEGFADNLIRVATNKHQMIEYGKNASARFNEQFTSRAMFAEYRHCYDGEPLNG</sequence>
<dbReference type="GO" id="GO:0016757">
    <property type="term" value="F:glycosyltransferase activity"/>
    <property type="evidence" value="ECO:0007669"/>
    <property type="project" value="UniProtKB-KW"/>
</dbReference>
<dbReference type="EC" id="2.4.-.-" evidence="3"/>
<proteinExistence type="predicted"/>
<evidence type="ECO:0000259" key="2">
    <source>
        <dbReference type="Pfam" id="PF13439"/>
    </source>
</evidence>
<reference evidence="4" key="1">
    <citation type="journal article" date="2019" name="Int. J. Syst. Evol. Microbiol.">
        <title>The Global Catalogue of Microorganisms (GCM) 10K type strain sequencing project: providing services to taxonomists for standard genome sequencing and annotation.</title>
        <authorList>
            <consortium name="The Broad Institute Genomics Platform"/>
            <consortium name="The Broad Institute Genome Sequencing Center for Infectious Disease"/>
            <person name="Wu L."/>
            <person name="Ma J."/>
        </authorList>
    </citation>
    <scope>NUCLEOTIDE SEQUENCE [LARGE SCALE GENOMIC DNA]</scope>
    <source>
        <strain evidence="4">KACC 12507</strain>
    </source>
</reference>
<feature type="domain" description="Glycosyl transferase family 1" evidence="1">
    <location>
        <begin position="188"/>
        <end position="349"/>
    </location>
</feature>
<organism evidence="3 4">
    <name type="scientific">Glaciecola siphonariae</name>
    <dbReference type="NCBI Taxonomy" id="521012"/>
    <lineage>
        <taxon>Bacteria</taxon>
        <taxon>Pseudomonadati</taxon>
        <taxon>Pseudomonadota</taxon>
        <taxon>Gammaproteobacteria</taxon>
        <taxon>Alteromonadales</taxon>
        <taxon>Alteromonadaceae</taxon>
        <taxon>Glaciecola</taxon>
    </lineage>
</organism>
<dbReference type="InterPro" id="IPR028098">
    <property type="entry name" value="Glyco_trans_4-like_N"/>
</dbReference>
<gene>
    <name evidence="3" type="ORF">ACFO4O_08245</name>
</gene>
<dbReference type="RefSeq" id="WP_382407303.1">
    <property type="nucleotide sequence ID" value="NZ_JBHSGU010000002.1"/>
</dbReference>
<feature type="domain" description="Glycosyltransferase subfamily 4-like N-terminal" evidence="2">
    <location>
        <begin position="21"/>
        <end position="177"/>
    </location>
</feature>
<name>A0ABV9LWC2_9ALTE</name>
<accession>A0ABV9LWC2</accession>
<protein>
    <submittedName>
        <fullName evidence="3">Glycosyltransferase</fullName>
        <ecNumber evidence="3">2.4.-.-</ecNumber>
    </submittedName>
</protein>
<dbReference type="Proteomes" id="UP001595897">
    <property type="component" value="Unassembled WGS sequence"/>
</dbReference>
<evidence type="ECO:0000313" key="4">
    <source>
        <dbReference type="Proteomes" id="UP001595897"/>
    </source>
</evidence>
<keyword evidence="3" id="KW-0328">Glycosyltransferase</keyword>